<dbReference type="Proteomes" id="UP001230649">
    <property type="component" value="Unassembled WGS sequence"/>
</dbReference>
<evidence type="ECO:0000313" key="2">
    <source>
        <dbReference type="Proteomes" id="UP001230649"/>
    </source>
</evidence>
<evidence type="ECO:0000313" key="1">
    <source>
        <dbReference type="EMBL" id="KAJ9110160.1"/>
    </source>
</evidence>
<name>A0ACC2WG81_9TREE</name>
<comment type="caution">
    <text evidence="1">The sequence shown here is derived from an EMBL/GenBank/DDBJ whole genome shotgun (WGS) entry which is preliminary data.</text>
</comment>
<sequence length="486" mass="53126">MYLPPLIARLLPLFANSSPSGSTSTSATTDIKTFRPIKAHATHSDNQGLLWHDASESHNLQDMRAFDLEGNDALRALSDGERIDPPPLVLRTRRIPIMRPRHISPTASWRNLTFSQRSSLLSAAPDWEEIEVEAPDTTDRKTLLALAMMSSNAYIEPNSTEWYSLDKWNASVPFGWEKDADGLRGHIFADDTNSTVVISIKGTSAGVLGSGGPTSKNDKFNDNLLFSCCCARVDFSWTPVCDCYAGGYKCEQTCLEKALIGESVYTAVGTLGGALSSLIGLSFGAPVVAFEAPADRLAAQRLHLPLPPGIPMDKMGITHVYHNADPIPMGVCTGVYSGCYAAGFAIETRCHLGESILYDTVGQRGWSVDVRTHRITEIINRVLNEDWEAPPSDEDTSVDGADDSPSFWSNFWGWPGRGPHRRSGHEGDDDDKKSPSQKKRNPNAVPKAETEEDCVDCFRWEFGDGYKKEPPTTTIATNAVASRSAT</sequence>
<gene>
    <name evidence="1" type="ORF">QFC20_003012</name>
</gene>
<dbReference type="EMBL" id="JASBWS010000025">
    <property type="protein sequence ID" value="KAJ9110160.1"/>
    <property type="molecule type" value="Genomic_DNA"/>
</dbReference>
<proteinExistence type="predicted"/>
<organism evidence="1 2">
    <name type="scientific">Naganishia adeliensis</name>
    <dbReference type="NCBI Taxonomy" id="92952"/>
    <lineage>
        <taxon>Eukaryota</taxon>
        <taxon>Fungi</taxon>
        <taxon>Dikarya</taxon>
        <taxon>Basidiomycota</taxon>
        <taxon>Agaricomycotina</taxon>
        <taxon>Tremellomycetes</taxon>
        <taxon>Filobasidiales</taxon>
        <taxon>Filobasidiaceae</taxon>
        <taxon>Naganishia</taxon>
    </lineage>
</organism>
<protein>
    <submittedName>
        <fullName evidence="1">Uncharacterized protein</fullName>
    </submittedName>
</protein>
<reference evidence="1" key="1">
    <citation type="submission" date="2023-04" db="EMBL/GenBank/DDBJ databases">
        <title>Draft Genome sequencing of Naganishia species isolated from polar environments using Oxford Nanopore Technology.</title>
        <authorList>
            <person name="Leo P."/>
            <person name="Venkateswaran K."/>
        </authorList>
    </citation>
    <scope>NUCLEOTIDE SEQUENCE</scope>
    <source>
        <strain evidence="1">MNA-CCFEE 5262</strain>
    </source>
</reference>
<keyword evidence="2" id="KW-1185">Reference proteome</keyword>
<accession>A0ACC2WG81</accession>